<reference evidence="2 3" key="1">
    <citation type="journal article" date="2024" name="Commun. Biol.">
        <title>Comparative genomic analysis of thermophilic fungi reveals convergent evolutionary adaptations and gene losses.</title>
        <authorList>
            <person name="Steindorff A.S."/>
            <person name="Aguilar-Pontes M.V."/>
            <person name="Robinson A.J."/>
            <person name="Andreopoulos B."/>
            <person name="LaButti K."/>
            <person name="Kuo A."/>
            <person name="Mondo S."/>
            <person name="Riley R."/>
            <person name="Otillar R."/>
            <person name="Haridas S."/>
            <person name="Lipzen A."/>
            <person name="Grimwood J."/>
            <person name="Schmutz J."/>
            <person name="Clum A."/>
            <person name="Reid I.D."/>
            <person name="Moisan M.C."/>
            <person name="Butler G."/>
            <person name="Nguyen T.T.M."/>
            <person name="Dewar K."/>
            <person name="Conant G."/>
            <person name="Drula E."/>
            <person name="Henrissat B."/>
            <person name="Hansel C."/>
            <person name="Singer S."/>
            <person name="Hutchinson M.I."/>
            <person name="de Vries R.P."/>
            <person name="Natvig D.O."/>
            <person name="Powell A.J."/>
            <person name="Tsang A."/>
            <person name="Grigoriev I.V."/>
        </authorList>
    </citation>
    <scope>NUCLEOTIDE SEQUENCE [LARGE SCALE GENOMIC DNA]</scope>
    <source>
        <strain evidence="2 3">CBS 620.91</strain>
    </source>
</reference>
<protein>
    <submittedName>
        <fullName evidence="2">Uncharacterized protein</fullName>
    </submittedName>
</protein>
<evidence type="ECO:0000256" key="1">
    <source>
        <dbReference type="SAM" id="SignalP"/>
    </source>
</evidence>
<name>A0ABR3VD64_HUMIN</name>
<feature type="signal peptide" evidence="1">
    <location>
        <begin position="1"/>
        <end position="19"/>
    </location>
</feature>
<gene>
    <name evidence="2" type="ORF">VTJ49DRAFT_1396</name>
</gene>
<evidence type="ECO:0000313" key="3">
    <source>
        <dbReference type="Proteomes" id="UP001583172"/>
    </source>
</evidence>
<organism evidence="2 3">
    <name type="scientific">Humicola insolens</name>
    <name type="common">Soft-rot fungus</name>
    <dbReference type="NCBI Taxonomy" id="85995"/>
    <lineage>
        <taxon>Eukaryota</taxon>
        <taxon>Fungi</taxon>
        <taxon>Dikarya</taxon>
        <taxon>Ascomycota</taxon>
        <taxon>Pezizomycotina</taxon>
        <taxon>Sordariomycetes</taxon>
        <taxon>Sordariomycetidae</taxon>
        <taxon>Sordariales</taxon>
        <taxon>Chaetomiaceae</taxon>
        <taxon>Mycothermus</taxon>
    </lineage>
</organism>
<keyword evidence="3" id="KW-1185">Reference proteome</keyword>
<evidence type="ECO:0000313" key="2">
    <source>
        <dbReference type="EMBL" id="KAL1839575.1"/>
    </source>
</evidence>
<sequence length="184" mass="20450">MRLYLLPVVLLGSVIFSGAILRSDDAVVLRRIRHGDDWIGLETRSPTGPDTQIKDIVPGMQWQIKGLRRLPMGHATNTIATTLTTWWHCIILNLSTNEQTLCDVLTKGLDPVGSFYGERCGREPYDESWPFKLSLGYNEESDSAVLTVCFTPNGTAAWFGYEHVSRQNVLGDSRPEPVVLTGCA</sequence>
<accession>A0ABR3VD64</accession>
<proteinExistence type="predicted"/>
<feature type="chain" id="PRO_5045833484" evidence="1">
    <location>
        <begin position="20"/>
        <end position="184"/>
    </location>
</feature>
<keyword evidence="1" id="KW-0732">Signal</keyword>
<dbReference type="EMBL" id="JAZGSY010000150">
    <property type="protein sequence ID" value="KAL1839575.1"/>
    <property type="molecule type" value="Genomic_DNA"/>
</dbReference>
<dbReference type="Proteomes" id="UP001583172">
    <property type="component" value="Unassembled WGS sequence"/>
</dbReference>
<comment type="caution">
    <text evidence="2">The sequence shown here is derived from an EMBL/GenBank/DDBJ whole genome shotgun (WGS) entry which is preliminary data.</text>
</comment>